<dbReference type="PaxDb" id="665571-STHERM_c18860"/>
<evidence type="ECO:0000313" key="4">
    <source>
        <dbReference type="EMBL" id="ADN02821.1"/>
    </source>
</evidence>
<comment type="similarity">
    <text evidence="2">Belongs to the bacterial solute-binding protein 1 family.</text>
</comment>
<dbReference type="PANTHER" id="PTHR43649">
    <property type="entry name" value="ARABINOSE-BINDING PROTEIN-RELATED"/>
    <property type="match status" value="1"/>
</dbReference>
<gene>
    <name evidence="4" type="ordered locus">STHERM_c18860</name>
</gene>
<dbReference type="PANTHER" id="PTHR43649:SF12">
    <property type="entry name" value="DIACETYLCHITOBIOSE BINDING PROTEIN DASA"/>
    <property type="match status" value="1"/>
</dbReference>
<reference evidence="4 5" key="2">
    <citation type="journal article" date="2010" name="J. Bacteriol.">
        <title>Genome sequence of the polysaccharide-degrading, thermophilic anaerobe Spirochaeta thermophila DSM 6192.</title>
        <authorList>
            <person name="Angelov A."/>
            <person name="Liebl S."/>
            <person name="Ballschmiter M."/>
            <person name="Bomeke M."/>
            <person name="Lehmann R."/>
            <person name="Liesegang H."/>
            <person name="Daniel R."/>
            <person name="Liebl W."/>
        </authorList>
    </citation>
    <scope>NUCLEOTIDE SEQUENCE [LARGE SCALE GENOMIC DNA]</scope>
    <source>
        <strain evidence="5">ATCC 49972 / DSM 6192 / RI 19.B1</strain>
    </source>
</reference>
<feature type="chain" id="PRO_5003139725" evidence="3">
    <location>
        <begin position="21"/>
        <end position="545"/>
    </location>
</feature>
<dbReference type="KEGG" id="sta:STHERM_c18860"/>
<dbReference type="SUPFAM" id="SSF53850">
    <property type="entry name" value="Periplasmic binding protein-like II"/>
    <property type="match status" value="1"/>
</dbReference>
<organism evidence="4 5">
    <name type="scientific">Winmispira thermophila (strain ATCC 49972 / DSM 6192 / RI 19.B1)</name>
    <name type="common">Spirochaeta thermophila</name>
    <dbReference type="NCBI Taxonomy" id="665571"/>
    <lineage>
        <taxon>Bacteria</taxon>
        <taxon>Pseudomonadati</taxon>
        <taxon>Spirochaetota</taxon>
        <taxon>Spirochaetia</taxon>
        <taxon>Winmispirales</taxon>
        <taxon>Winmispiraceae</taxon>
        <taxon>Winmispira</taxon>
    </lineage>
</organism>
<dbReference type="AlphaFoldDB" id="E0RPW8"/>
<dbReference type="Proteomes" id="UP000001296">
    <property type="component" value="Chromosome"/>
</dbReference>
<evidence type="ECO:0000256" key="2">
    <source>
        <dbReference type="ARBA" id="ARBA00008520"/>
    </source>
</evidence>
<dbReference type="eggNOG" id="COG1653">
    <property type="taxonomic scope" value="Bacteria"/>
</dbReference>
<dbReference type="Pfam" id="PF01547">
    <property type="entry name" value="SBP_bac_1"/>
    <property type="match status" value="1"/>
</dbReference>
<proteinExistence type="inferred from homology"/>
<evidence type="ECO:0000256" key="1">
    <source>
        <dbReference type="ARBA" id="ARBA00004418"/>
    </source>
</evidence>
<dbReference type="Gene3D" id="3.40.190.10">
    <property type="entry name" value="Periplasmic binding protein-like II"/>
    <property type="match status" value="2"/>
</dbReference>
<accession>E0RPW8</accession>
<dbReference type="GO" id="GO:0042597">
    <property type="term" value="C:periplasmic space"/>
    <property type="evidence" value="ECO:0007669"/>
    <property type="project" value="UniProtKB-SubCell"/>
</dbReference>
<feature type="signal peptide" evidence="3">
    <location>
        <begin position="1"/>
        <end position="20"/>
    </location>
</feature>
<protein>
    <submittedName>
        <fullName evidence="4">Sugar ABC transporter substrate-binding protein</fullName>
    </submittedName>
</protein>
<reference key="1">
    <citation type="submission" date="2009-08" db="EMBL/GenBank/DDBJ databases">
        <title>The genome sequence of Spirochaeta thermophila DSM6192.</title>
        <authorList>
            <person name="Angelov A."/>
            <person name="Mientus M."/>
            <person name="Wittenberg S."/>
            <person name="Lehmann R."/>
            <person name="Liesegang H."/>
            <person name="Daniel R."/>
            <person name="Liebl W."/>
        </authorList>
    </citation>
    <scope>NUCLEOTIDE SEQUENCE</scope>
    <source>
        <strain>DSM 6192</strain>
    </source>
</reference>
<dbReference type="InterPro" id="IPR006059">
    <property type="entry name" value="SBP"/>
</dbReference>
<dbReference type="InterPro" id="IPR050490">
    <property type="entry name" value="Bact_solute-bd_prot1"/>
</dbReference>
<name>E0RPW8_WINT6</name>
<evidence type="ECO:0000313" key="5">
    <source>
        <dbReference type="Proteomes" id="UP000001296"/>
    </source>
</evidence>
<dbReference type="HOGENOM" id="CLU_021021_3_0_12"/>
<keyword evidence="3" id="KW-0732">Signal</keyword>
<evidence type="ECO:0000256" key="3">
    <source>
        <dbReference type="SAM" id="SignalP"/>
    </source>
</evidence>
<dbReference type="EMBL" id="CP001698">
    <property type="protein sequence ID" value="ADN02821.1"/>
    <property type="molecule type" value="Genomic_DNA"/>
</dbReference>
<dbReference type="RefSeq" id="WP_013314660.1">
    <property type="nucleotide sequence ID" value="NC_014484.1"/>
</dbReference>
<sequence length="545" mass="61755">MKKALIVLLCLLTAVSFAFAEGQGEKGGKAAPTAGTDELVNGRFTTTRTITVEIWDRGGTPADDNIWTDYIKEGMLRDHNVEVIFKPVPRWQEVQVLNNLLAAGEAPDVCYTYDYPTIQTYANMGGVLDLAPLLDQYKPQLKALWDLLGDEFIYFDQDPVTGTLWAIEGIRKPITGTVTFIRQDWLKKLGLKEPTTRQEFERTIRAFRDNAETLLGKDADKMIPFLLTVDVAWYARNLIWSFIPDKISDEEYYIYGFDDRNLLHPGTKEAIRLLNKWYNEGLIWKDFPLYPVGDPTADNLAKAGYVGSFIQNHDYPYRGGEDSIHANLKRIVGPDAAFVAIDTFKNDAGKYRKYSGIPVDRKIFFPASNKEPLASLLYVNWISDPAKRRFLQIGQEGVHHEVLADGSIRMLKVEGELAMHGPFNYDYTITLNGLDLGDPEITRKSMALGYPEVEPEFIVRSLDLWSKDLRLIKRFNVGEIKAEEGMGPALSEKRNNLLVQSVIAKPSDFDRVFDQGMRDYLSSGGQAIIDERKAKLEQFYGYKGK</sequence>
<comment type="subcellular location">
    <subcellularLocation>
        <location evidence="1">Periplasm</location>
    </subcellularLocation>
</comment>